<feature type="non-terminal residue" evidence="2">
    <location>
        <position position="465"/>
    </location>
</feature>
<dbReference type="GO" id="GO:0045116">
    <property type="term" value="P:protein neddylation"/>
    <property type="evidence" value="ECO:0007669"/>
    <property type="project" value="InterPro"/>
</dbReference>
<dbReference type="eggNOG" id="KOG2015">
    <property type="taxonomic scope" value="Eukaryota"/>
</dbReference>
<organism evidence="2">
    <name type="scientific">Zea mays</name>
    <name type="common">Maize</name>
    <dbReference type="NCBI Taxonomy" id="4577"/>
    <lineage>
        <taxon>Eukaryota</taxon>
        <taxon>Viridiplantae</taxon>
        <taxon>Streptophyta</taxon>
        <taxon>Embryophyta</taxon>
        <taxon>Tracheophyta</taxon>
        <taxon>Spermatophyta</taxon>
        <taxon>Magnoliopsida</taxon>
        <taxon>Liliopsida</taxon>
        <taxon>Poales</taxon>
        <taxon>Poaceae</taxon>
        <taxon>PACMAD clade</taxon>
        <taxon>Panicoideae</taxon>
        <taxon>Andropogonodae</taxon>
        <taxon>Andropogoneae</taxon>
        <taxon>Tripsacinae</taxon>
        <taxon>Zea</taxon>
    </lineage>
</organism>
<dbReference type="EMBL" id="CM000781">
    <property type="protein sequence ID" value="AQK63256.1"/>
    <property type="molecule type" value="Genomic_DNA"/>
</dbReference>
<protein>
    <recommendedName>
        <fullName evidence="1">E2 binding domain-containing protein</fullName>
    </recommendedName>
</protein>
<evidence type="ECO:0000313" key="2">
    <source>
        <dbReference type="EMBL" id="AQK63256.1"/>
    </source>
</evidence>
<dbReference type="SMART" id="SM01181">
    <property type="entry name" value="E2_bind"/>
    <property type="match status" value="1"/>
</dbReference>
<dbReference type="SUPFAM" id="SSF63380">
    <property type="entry name" value="Riboflavin synthase domain-like"/>
    <property type="match status" value="1"/>
</dbReference>
<sequence>MVQVRAAVNTRDLRWSPDPHGGGSSHPGIFGSVSESGLACPEPLAVDAAVGTGTTTNAARVTDIRLDNLTTALLGPNLNSAATLTHLCELRAELSLSSPASYLLQLVTREEEVFASYGRVELVHIIGGLDPVLAHVVLETKHEATDAFGELHGRNIYDSCCQLDIQWCSSQDPRNTNLAFSCGDTMVTTAAARPATSVLGQDELSNTNNSIEVATTFEIVSGVTNIAPPAPVFAKAAGDTSLVASRTYSNVKLHGISVGDATLQLPTSTVDSDDSSEEPYELVEAPVSTPLEDFKLISACALEAFQLISGCSKSVSNYLTYNGLEGTHIKVIEFVRDNDYLVCGPGSIVQLDTSSTLSDFIKMLEEHPKLQLSKAIVMHEGNNMYMQLRKVLEHMTWTNLSVPMFELLKEVPYTIASDRSCTQLEFDIAGTGLTYESSNCIGVYTENCPGVVEEAERWLGYSPDS</sequence>
<dbReference type="InterPro" id="IPR017938">
    <property type="entry name" value="Riboflavin_synthase-like_b-brl"/>
</dbReference>
<dbReference type="AlphaFoldDB" id="A0A1D6GIJ4"/>
<dbReference type="InterPro" id="IPR035985">
    <property type="entry name" value="Ubiquitin-activating_enz"/>
</dbReference>
<dbReference type="PaxDb" id="4577-GRMZM2G461119_P01"/>
<dbReference type="Pfam" id="PF08825">
    <property type="entry name" value="E2_bind"/>
    <property type="match status" value="1"/>
</dbReference>
<dbReference type="Gene3D" id="3.10.290.20">
    <property type="entry name" value="Ubiquitin-like 2 activating enzyme e1b. Chain: B, domain 3"/>
    <property type="match status" value="1"/>
</dbReference>
<name>A0A1D6GIJ4_MAIZE</name>
<proteinExistence type="predicted"/>
<accession>A0A1D6GIJ4</accession>
<dbReference type="SUPFAM" id="SSF54928">
    <property type="entry name" value="RNA-binding domain, RBD"/>
    <property type="match status" value="1"/>
</dbReference>
<dbReference type="STRING" id="4577.A0A1D6GIJ4"/>
<dbReference type="GO" id="GO:0019781">
    <property type="term" value="F:NEDD8 activating enzyme activity"/>
    <property type="evidence" value="ECO:0007669"/>
    <property type="project" value="InterPro"/>
</dbReference>
<reference evidence="2" key="1">
    <citation type="submission" date="2015-12" db="EMBL/GenBank/DDBJ databases">
        <title>Update maize B73 reference genome by single molecule sequencing technologies.</title>
        <authorList>
            <consortium name="Maize Genome Sequencing Project"/>
            <person name="Ware D."/>
        </authorList>
    </citation>
    <scope>NUCLEOTIDE SEQUENCE</scope>
    <source>
        <tissue evidence="2">Seedling</tissue>
    </source>
</reference>
<dbReference type="InterPro" id="IPR012677">
    <property type="entry name" value="Nucleotide-bd_a/b_plait_sf"/>
</dbReference>
<dbReference type="InterPro" id="IPR014929">
    <property type="entry name" value="E2-binding"/>
</dbReference>
<dbReference type="Pfam" id="PF11835">
    <property type="entry name" value="RRM_8"/>
    <property type="match status" value="1"/>
</dbReference>
<dbReference type="InterPro" id="IPR021790">
    <property type="entry name" value="PTBP1-like_RRM2"/>
</dbReference>
<dbReference type="SUPFAM" id="SSF69572">
    <property type="entry name" value="Activating enzymes of the ubiquitin-like proteins"/>
    <property type="match status" value="1"/>
</dbReference>
<gene>
    <name evidence="2" type="ORF">ZEAMMB73_Zm00001d013379</name>
</gene>
<dbReference type="InterPro" id="IPR035979">
    <property type="entry name" value="RBD_domain_sf"/>
</dbReference>
<evidence type="ECO:0000259" key="1">
    <source>
        <dbReference type="SMART" id="SM01181"/>
    </source>
</evidence>
<dbReference type="InParanoid" id="A0A1D6GIJ4"/>
<dbReference type="GO" id="GO:0003676">
    <property type="term" value="F:nucleic acid binding"/>
    <property type="evidence" value="ECO:0007669"/>
    <property type="project" value="InterPro"/>
</dbReference>
<feature type="domain" description="E2 binding" evidence="1">
    <location>
        <begin position="349"/>
        <end position="427"/>
    </location>
</feature>
<dbReference type="Gene3D" id="3.30.70.330">
    <property type="match status" value="1"/>
</dbReference>